<dbReference type="InterPro" id="IPR050482">
    <property type="entry name" value="Sensor_HK_TwoCompSys"/>
</dbReference>
<dbReference type="Gene3D" id="3.30.565.10">
    <property type="entry name" value="Histidine kinase-like ATPase, C-terminal domain"/>
    <property type="match status" value="1"/>
</dbReference>
<evidence type="ECO:0000256" key="7">
    <source>
        <dbReference type="ARBA" id="ARBA00022840"/>
    </source>
</evidence>
<proteinExistence type="predicted"/>
<dbReference type="EMBL" id="FNKO01000002">
    <property type="protein sequence ID" value="SDR07545.1"/>
    <property type="molecule type" value="Genomic_DNA"/>
</dbReference>
<dbReference type="InterPro" id="IPR036890">
    <property type="entry name" value="HATPase_C_sf"/>
</dbReference>
<feature type="transmembrane region" description="Helical" evidence="10">
    <location>
        <begin position="82"/>
        <end position="102"/>
    </location>
</feature>
<dbReference type="PANTHER" id="PTHR24421">
    <property type="entry name" value="NITRATE/NITRITE SENSOR PROTEIN NARX-RELATED"/>
    <property type="match status" value="1"/>
</dbReference>
<feature type="transmembrane region" description="Helical" evidence="10">
    <location>
        <begin position="108"/>
        <end position="128"/>
    </location>
</feature>
<dbReference type="Pfam" id="PF02518">
    <property type="entry name" value="HATPase_c"/>
    <property type="match status" value="1"/>
</dbReference>
<evidence type="ECO:0000256" key="10">
    <source>
        <dbReference type="SAM" id="Phobius"/>
    </source>
</evidence>
<feature type="transmembrane region" description="Helical" evidence="10">
    <location>
        <begin position="317"/>
        <end position="335"/>
    </location>
</feature>
<keyword evidence="4" id="KW-0808">Transferase</keyword>
<evidence type="ECO:0000256" key="1">
    <source>
        <dbReference type="ARBA" id="ARBA00000085"/>
    </source>
</evidence>
<dbReference type="GO" id="GO:0046983">
    <property type="term" value="F:protein dimerization activity"/>
    <property type="evidence" value="ECO:0007669"/>
    <property type="project" value="InterPro"/>
</dbReference>
<feature type="transmembrane region" description="Helical" evidence="10">
    <location>
        <begin position="266"/>
        <end position="284"/>
    </location>
</feature>
<feature type="transmembrane region" description="Helical" evidence="10">
    <location>
        <begin position="290"/>
        <end position="310"/>
    </location>
</feature>
<keyword evidence="10" id="KW-1133">Transmembrane helix</keyword>
<dbReference type="InterPro" id="IPR003594">
    <property type="entry name" value="HATPase_dom"/>
</dbReference>
<feature type="region of interest" description="Disordered" evidence="9">
    <location>
        <begin position="584"/>
        <end position="608"/>
    </location>
</feature>
<dbReference type="STRING" id="995062.SAMN04489718_3388"/>
<dbReference type="GO" id="GO:0016020">
    <property type="term" value="C:membrane"/>
    <property type="evidence" value="ECO:0007669"/>
    <property type="project" value="InterPro"/>
</dbReference>
<evidence type="ECO:0000256" key="5">
    <source>
        <dbReference type="ARBA" id="ARBA00022741"/>
    </source>
</evidence>
<reference evidence="14" key="1">
    <citation type="submission" date="2016-10" db="EMBL/GenBank/DDBJ databases">
        <authorList>
            <person name="Varghese N."/>
            <person name="Submissions S."/>
        </authorList>
    </citation>
    <scope>NUCLEOTIDE SEQUENCE [LARGE SCALE GENOMIC DNA]</scope>
    <source>
        <strain evidence="14">DSM 45459</strain>
    </source>
</reference>
<keyword evidence="10" id="KW-0472">Membrane</keyword>
<keyword evidence="10" id="KW-0812">Transmembrane</keyword>
<gene>
    <name evidence="13" type="ORF">SAMN04489718_3388</name>
</gene>
<feature type="domain" description="Signal transduction histidine kinase subgroup 3 dimerisation and phosphoacceptor" evidence="12">
    <location>
        <begin position="394"/>
        <end position="459"/>
    </location>
</feature>
<evidence type="ECO:0000256" key="4">
    <source>
        <dbReference type="ARBA" id="ARBA00022679"/>
    </source>
</evidence>
<dbReference type="AlphaFoldDB" id="A0A1H1G391"/>
<keyword evidence="14" id="KW-1185">Reference proteome</keyword>
<organism evidence="13 14">
    <name type="scientific">Actinopolyspora saharensis</name>
    <dbReference type="NCBI Taxonomy" id="995062"/>
    <lineage>
        <taxon>Bacteria</taxon>
        <taxon>Bacillati</taxon>
        <taxon>Actinomycetota</taxon>
        <taxon>Actinomycetes</taxon>
        <taxon>Actinopolysporales</taxon>
        <taxon>Actinopolysporaceae</taxon>
        <taxon>Actinopolyspora</taxon>
    </lineage>
</organism>
<feature type="transmembrane region" description="Helical" evidence="10">
    <location>
        <begin position="135"/>
        <end position="153"/>
    </location>
</feature>
<sequence>MRYQTDSDTAGSPTLRERLPGCARRCADAVRSQWIFAALLGITWCGEVLLVLARGSAVGLGLAVPTVLLLLALAAPRRPAACGVLGAGFLVLATALTRFAGIESGPGILRGVSFTENFAGMLLVLHAFRALSRIKAASVTACLVAACLLAVFARSPLGVLPHGPQGDIFGLSLSRVLEVGGLQLVLAVGTGLYLRGSRRPTTQHPTAVLLRKHWPVIAVLSVLLFYQLFNDGFGVQPFDRVFLFTSSAIMAVLAVFAPLRPLQAALFGAATLFLTVGATVLLRIEGSTSLLGPLPPGTVASGMLLVAFAVRLRPLREAAAATAALTSAAVAGVFLMPRNLHGYGTMPPTALFQPLFLGGVLLVLSVGTGMYFRARDEERARGVSAAVAEAQHAERMALARELHDVVAHHVTGIVVQAQAGFTVAERNPRAARESLERISASGTEALTAMRRLVGSMRDGEASASGEIASTDLRADLRELLEHHGTGEAGAETRLDVVLDTEVPQEVARSALRLVQESITNSDKHGHDVSVIDVTVHTVSRELLVWVEDDGSSGGGSPAGGSGGYGLVGMRERIELLGGTLTAGPAPRGGWQVEARLPLTDSDAGRGRA</sequence>
<keyword evidence="3" id="KW-0597">Phosphoprotein</keyword>
<evidence type="ECO:0000313" key="14">
    <source>
        <dbReference type="Proteomes" id="UP000199301"/>
    </source>
</evidence>
<comment type="catalytic activity">
    <reaction evidence="1">
        <text>ATP + protein L-histidine = ADP + protein N-phospho-L-histidine.</text>
        <dbReference type="EC" id="2.7.13.3"/>
    </reaction>
</comment>
<evidence type="ECO:0000256" key="3">
    <source>
        <dbReference type="ARBA" id="ARBA00022553"/>
    </source>
</evidence>
<feature type="transmembrane region" description="Helical" evidence="10">
    <location>
        <begin position="241"/>
        <end position="259"/>
    </location>
</feature>
<feature type="domain" description="Histidine kinase/HSP90-like ATPase" evidence="11">
    <location>
        <begin position="509"/>
        <end position="599"/>
    </location>
</feature>
<evidence type="ECO:0000256" key="6">
    <source>
        <dbReference type="ARBA" id="ARBA00022777"/>
    </source>
</evidence>
<protein>
    <recommendedName>
        <fullName evidence="2">histidine kinase</fullName>
        <ecNumber evidence="2">2.7.13.3</ecNumber>
    </recommendedName>
</protein>
<keyword evidence="6 13" id="KW-0418">Kinase</keyword>
<dbReference type="EC" id="2.7.13.3" evidence="2"/>
<feature type="transmembrane region" description="Helical" evidence="10">
    <location>
        <begin position="355"/>
        <end position="372"/>
    </location>
</feature>
<feature type="transmembrane region" description="Helical" evidence="10">
    <location>
        <begin position="173"/>
        <end position="194"/>
    </location>
</feature>
<evidence type="ECO:0000256" key="8">
    <source>
        <dbReference type="ARBA" id="ARBA00023012"/>
    </source>
</evidence>
<evidence type="ECO:0000259" key="12">
    <source>
        <dbReference type="Pfam" id="PF07730"/>
    </source>
</evidence>
<dbReference type="Gene3D" id="1.20.5.1930">
    <property type="match status" value="1"/>
</dbReference>
<keyword evidence="8" id="KW-0902">Two-component regulatory system</keyword>
<keyword evidence="7" id="KW-0067">ATP-binding</keyword>
<name>A0A1H1G391_9ACTN</name>
<accession>A0A1H1G391</accession>
<dbReference type="InterPro" id="IPR011712">
    <property type="entry name" value="Sig_transdc_His_kin_sub3_dim/P"/>
</dbReference>
<dbReference type="Pfam" id="PF07730">
    <property type="entry name" value="HisKA_3"/>
    <property type="match status" value="1"/>
</dbReference>
<evidence type="ECO:0000256" key="9">
    <source>
        <dbReference type="SAM" id="MobiDB-lite"/>
    </source>
</evidence>
<feature type="transmembrane region" description="Helical" evidence="10">
    <location>
        <begin position="58"/>
        <end position="75"/>
    </location>
</feature>
<evidence type="ECO:0000256" key="2">
    <source>
        <dbReference type="ARBA" id="ARBA00012438"/>
    </source>
</evidence>
<feature type="transmembrane region" description="Helical" evidence="10">
    <location>
        <begin position="214"/>
        <end position="229"/>
    </location>
</feature>
<evidence type="ECO:0000259" key="11">
    <source>
        <dbReference type="Pfam" id="PF02518"/>
    </source>
</evidence>
<dbReference type="CDD" id="cd16917">
    <property type="entry name" value="HATPase_UhpB-NarQ-NarX-like"/>
    <property type="match status" value="1"/>
</dbReference>
<feature type="transmembrane region" description="Helical" evidence="10">
    <location>
        <begin position="34"/>
        <end position="52"/>
    </location>
</feature>
<dbReference type="RefSeq" id="WP_245695881.1">
    <property type="nucleotide sequence ID" value="NZ_FNKO01000002.1"/>
</dbReference>
<keyword evidence="5" id="KW-0547">Nucleotide-binding</keyword>
<dbReference type="GO" id="GO:0005524">
    <property type="term" value="F:ATP binding"/>
    <property type="evidence" value="ECO:0007669"/>
    <property type="project" value="UniProtKB-KW"/>
</dbReference>
<evidence type="ECO:0000313" key="13">
    <source>
        <dbReference type="EMBL" id="SDR07545.1"/>
    </source>
</evidence>
<dbReference type="PANTHER" id="PTHR24421:SF10">
    <property type="entry name" value="NITRATE_NITRITE SENSOR PROTEIN NARQ"/>
    <property type="match status" value="1"/>
</dbReference>
<dbReference type="SUPFAM" id="SSF55874">
    <property type="entry name" value="ATPase domain of HSP90 chaperone/DNA topoisomerase II/histidine kinase"/>
    <property type="match status" value="1"/>
</dbReference>
<dbReference type="GO" id="GO:0000155">
    <property type="term" value="F:phosphorelay sensor kinase activity"/>
    <property type="evidence" value="ECO:0007669"/>
    <property type="project" value="InterPro"/>
</dbReference>
<dbReference type="Proteomes" id="UP000199301">
    <property type="component" value="Unassembled WGS sequence"/>
</dbReference>